<keyword evidence="2" id="KW-1185">Reference proteome</keyword>
<accession>A0A7W1XD69</accession>
<reference evidence="1 2" key="1">
    <citation type="submission" date="2020-07" db="EMBL/GenBank/DDBJ databases">
        <authorList>
            <person name="Feng H."/>
        </authorList>
    </citation>
    <scope>NUCLEOTIDE SEQUENCE [LARGE SCALE GENOMIC DNA]</scope>
    <source>
        <strain evidence="2">s-11</strain>
    </source>
</reference>
<name>A0A7W1XD69_9BACL</name>
<organism evidence="1 2">
    <name type="scientific">Thermoactinomyces daqus</name>
    <dbReference type="NCBI Taxonomy" id="1329516"/>
    <lineage>
        <taxon>Bacteria</taxon>
        <taxon>Bacillati</taxon>
        <taxon>Bacillota</taxon>
        <taxon>Bacilli</taxon>
        <taxon>Bacillales</taxon>
        <taxon>Thermoactinomycetaceae</taxon>
        <taxon>Thermoactinomyces</taxon>
    </lineage>
</organism>
<dbReference type="RefSeq" id="WP_033102369.1">
    <property type="nucleotide sequence ID" value="NZ_JACEIP010000044.1"/>
</dbReference>
<comment type="caution">
    <text evidence="1">The sequence shown here is derived from an EMBL/GenBank/DDBJ whole genome shotgun (WGS) entry which is preliminary data.</text>
</comment>
<dbReference type="SUPFAM" id="SSF50475">
    <property type="entry name" value="FMN-binding split barrel"/>
    <property type="match status" value="1"/>
</dbReference>
<gene>
    <name evidence="1" type="ORF">H1164_16945</name>
</gene>
<evidence type="ECO:0000313" key="2">
    <source>
        <dbReference type="Proteomes" id="UP000530514"/>
    </source>
</evidence>
<dbReference type="AlphaFoldDB" id="A0A7W1XD69"/>
<sequence>MENQRISEELCQLFNGRSLEEKQHEAMMLLTVTEDLWPHIAMVSVGEILALDRTHLRLALWPGTTTTANILRTGKATLVVFFAGKAHYVRLSLKRLPELPGARHKRERFAASVVSAREDVAKYAEIRSGVTIDLKDPDAVLTRWSETLEELAK</sequence>
<evidence type="ECO:0000313" key="1">
    <source>
        <dbReference type="EMBL" id="MBA4544519.1"/>
    </source>
</evidence>
<dbReference type="Proteomes" id="UP000530514">
    <property type="component" value="Unassembled WGS sequence"/>
</dbReference>
<proteinExistence type="predicted"/>
<dbReference type="Gene3D" id="2.30.110.10">
    <property type="entry name" value="Electron Transport, Fmn-binding Protein, Chain A"/>
    <property type="match status" value="1"/>
</dbReference>
<protein>
    <submittedName>
        <fullName evidence="1">Pyridoxamine 5'-phosphate oxidase family protein</fullName>
    </submittedName>
</protein>
<dbReference type="InterPro" id="IPR012349">
    <property type="entry name" value="Split_barrel_FMN-bd"/>
</dbReference>
<dbReference type="OrthoDB" id="6518717at2"/>
<dbReference type="EMBL" id="JACEIP010000044">
    <property type="protein sequence ID" value="MBA4544519.1"/>
    <property type="molecule type" value="Genomic_DNA"/>
</dbReference>